<feature type="transmembrane region" description="Helical" evidence="6">
    <location>
        <begin position="100"/>
        <end position="121"/>
    </location>
</feature>
<feature type="transmembrane region" description="Helical" evidence="6">
    <location>
        <begin position="383"/>
        <end position="401"/>
    </location>
</feature>
<dbReference type="Proteomes" id="UP000018004">
    <property type="component" value="Unassembled WGS sequence"/>
</dbReference>
<dbReference type="PANTHER" id="PTHR30250:SF11">
    <property type="entry name" value="O-ANTIGEN TRANSPORTER-RELATED"/>
    <property type="match status" value="1"/>
</dbReference>
<evidence type="ECO:0000256" key="1">
    <source>
        <dbReference type="ARBA" id="ARBA00004651"/>
    </source>
</evidence>
<dbReference type="PANTHER" id="PTHR30250">
    <property type="entry name" value="PST FAMILY PREDICTED COLANIC ACID TRANSPORTER"/>
    <property type="match status" value="1"/>
</dbReference>
<feature type="transmembrane region" description="Helical" evidence="6">
    <location>
        <begin position="359"/>
        <end position="377"/>
    </location>
</feature>
<feature type="transmembrane region" description="Helical" evidence="6">
    <location>
        <begin position="216"/>
        <end position="235"/>
    </location>
</feature>
<feature type="transmembrane region" description="Helical" evidence="6">
    <location>
        <begin position="161"/>
        <end position="185"/>
    </location>
</feature>
<dbReference type="eggNOG" id="COG2244">
    <property type="taxonomic scope" value="Bacteria"/>
</dbReference>
<sequence>MFISISLLVRYLGESGYGIWVLVFSFSQWGLYFDFGVSNVLKSKIPELLTKKDFEKINGYISESVKLTLIISILLLLLGSVLIYSLNLTSIFNIKLDSEFTQFLFLINGIFFCLNFVLSINKSLFIGILNPKIAELSATITQILFLLIVCIFYFALDHLSLPLRLVLISVANGLSATLINGFYFYSFFRKKSYALSVFAPINKVISKDIFKNGMQFMIIQTFMVVIFFSDPYFIASYSSPEEVSIFDVINKLYQLPLLVITSGLASFWPFFSQKFHEKDFEWFRDIFKKFERIFLLITIALLFFTVIAKYILQFWIGKGISDSIGMSVLFLMTLAILSRVYFTFYANFFNGINKLKSQIIVMGVTALIKIPLTVYLLKNGYGLNGIFLQLFIFMLLWALFFRVESSIVLNKHAK</sequence>
<dbReference type="EMBL" id="AVGG01000001">
    <property type="protein sequence ID" value="ESU29999.1"/>
    <property type="molecule type" value="Genomic_DNA"/>
</dbReference>
<keyword evidence="3 6" id="KW-0812">Transmembrane</keyword>
<keyword evidence="5 6" id="KW-0472">Membrane</keyword>
<reference evidence="7 8" key="1">
    <citation type="submission" date="2013-08" db="EMBL/GenBank/DDBJ databases">
        <title>Flavobacterium limnosediminis JC2902 genome sequencing.</title>
        <authorList>
            <person name="Lee K."/>
            <person name="Yi H."/>
            <person name="Park S."/>
            <person name="Chun J."/>
        </authorList>
    </citation>
    <scope>NUCLEOTIDE SEQUENCE [LARGE SCALE GENOMIC DNA]</scope>
    <source>
        <strain evidence="7 8">JC2902</strain>
    </source>
</reference>
<evidence type="ECO:0000256" key="3">
    <source>
        <dbReference type="ARBA" id="ARBA00022692"/>
    </source>
</evidence>
<proteinExistence type="predicted"/>
<feature type="transmembrane region" description="Helical" evidence="6">
    <location>
        <begin position="17"/>
        <end position="35"/>
    </location>
</feature>
<dbReference type="Pfam" id="PF01943">
    <property type="entry name" value="Polysacc_synt"/>
    <property type="match status" value="1"/>
</dbReference>
<evidence type="ECO:0000256" key="6">
    <source>
        <dbReference type="SAM" id="Phobius"/>
    </source>
</evidence>
<organism evidence="7 8">
    <name type="scientific">Flavobacterium limnosediminis JC2902</name>
    <dbReference type="NCBI Taxonomy" id="1341181"/>
    <lineage>
        <taxon>Bacteria</taxon>
        <taxon>Pseudomonadati</taxon>
        <taxon>Bacteroidota</taxon>
        <taxon>Flavobacteriia</taxon>
        <taxon>Flavobacteriales</taxon>
        <taxon>Flavobacteriaceae</taxon>
        <taxon>Flavobacterium</taxon>
    </lineage>
</organism>
<protein>
    <recommendedName>
        <fullName evidence="9">Polysaccharide biosynthesis protein</fullName>
    </recommendedName>
</protein>
<evidence type="ECO:0000256" key="2">
    <source>
        <dbReference type="ARBA" id="ARBA00022475"/>
    </source>
</evidence>
<keyword evidence="8" id="KW-1185">Reference proteome</keyword>
<dbReference type="AlphaFoldDB" id="V6SU52"/>
<dbReference type="InterPro" id="IPR050833">
    <property type="entry name" value="Poly_Biosynth_Transport"/>
</dbReference>
<feature type="transmembrane region" description="Helical" evidence="6">
    <location>
        <begin position="133"/>
        <end position="155"/>
    </location>
</feature>
<dbReference type="CDD" id="cd12082">
    <property type="entry name" value="MATE_like"/>
    <property type="match status" value="1"/>
</dbReference>
<comment type="subcellular location">
    <subcellularLocation>
        <location evidence="1">Cell membrane</location>
        <topology evidence="1">Multi-pass membrane protein</topology>
    </subcellularLocation>
</comment>
<evidence type="ECO:0000313" key="8">
    <source>
        <dbReference type="Proteomes" id="UP000018004"/>
    </source>
</evidence>
<evidence type="ECO:0000256" key="4">
    <source>
        <dbReference type="ARBA" id="ARBA00022989"/>
    </source>
</evidence>
<feature type="transmembrane region" description="Helical" evidence="6">
    <location>
        <begin position="255"/>
        <end position="272"/>
    </location>
</feature>
<comment type="caution">
    <text evidence="7">The sequence shown here is derived from an EMBL/GenBank/DDBJ whole genome shotgun (WGS) entry which is preliminary data.</text>
</comment>
<dbReference type="STRING" id="1341181.FLJC2902T_04860"/>
<accession>V6SU52</accession>
<dbReference type="PATRIC" id="fig|1341181.4.peg.482"/>
<name>V6SU52_9FLAO</name>
<keyword evidence="2" id="KW-1003">Cell membrane</keyword>
<evidence type="ECO:0008006" key="9">
    <source>
        <dbReference type="Google" id="ProtNLM"/>
    </source>
</evidence>
<dbReference type="InterPro" id="IPR002797">
    <property type="entry name" value="Polysacc_synth"/>
</dbReference>
<feature type="transmembrane region" description="Helical" evidence="6">
    <location>
        <begin position="67"/>
        <end position="88"/>
    </location>
</feature>
<feature type="transmembrane region" description="Helical" evidence="6">
    <location>
        <begin position="324"/>
        <end position="347"/>
    </location>
</feature>
<dbReference type="GO" id="GO:0005886">
    <property type="term" value="C:plasma membrane"/>
    <property type="evidence" value="ECO:0007669"/>
    <property type="project" value="UniProtKB-SubCell"/>
</dbReference>
<gene>
    <name evidence="7" type="ORF">FLJC2902T_04860</name>
</gene>
<evidence type="ECO:0000313" key="7">
    <source>
        <dbReference type="EMBL" id="ESU29999.1"/>
    </source>
</evidence>
<keyword evidence="4 6" id="KW-1133">Transmembrane helix</keyword>
<feature type="transmembrane region" description="Helical" evidence="6">
    <location>
        <begin position="293"/>
        <end position="312"/>
    </location>
</feature>
<evidence type="ECO:0000256" key="5">
    <source>
        <dbReference type="ARBA" id="ARBA00023136"/>
    </source>
</evidence>